<feature type="compositionally biased region" description="Basic and acidic residues" evidence="1">
    <location>
        <begin position="103"/>
        <end position="113"/>
    </location>
</feature>
<dbReference type="RefSeq" id="XP_030995787.1">
    <property type="nucleotide sequence ID" value="XM_031139147.1"/>
</dbReference>
<evidence type="ECO:0000313" key="2">
    <source>
        <dbReference type="EMBL" id="TPX14076.1"/>
    </source>
</evidence>
<reference evidence="2 3" key="1">
    <citation type="submission" date="2019-06" db="EMBL/GenBank/DDBJ databases">
        <title>Draft genome sequence of the filamentous fungus Phialemoniopsis curvata isolated from diesel fuel.</title>
        <authorList>
            <person name="Varaljay V.A."/>
            <person name="Lyon W.J."/>
            <person name="Crouch A.L."/>
            <person name="Drake C.E."/>
            <person name="Hollomon J.M."/>
            <person name="Nadeau L.J."/>
            <person name="Nunn H.S."/>
            <person name="Stevenson B.S."/>
            <person name="Bojanowski C.L."/>
            <person name="Crookes-Goodson W.J."/>
        </authorList>
    </citation>
    <scope>NUCLEOTIDE SEQUENCE [LARGE SCALE GENOMIC DNA]</scope>
    <source>
        <strain evidence="2 3">D216</strain>
    </source>
</reference>
<accession>A0A507B4R2</accession>
<dbReference type="GeneID" id="41967917"/>
<evidence type="ECO:0000313" key="3">
    <source>
        <dbReference type="Proteomes" id="UP000319257"/>
    </source>
</evidence>
<feature type="compositionally biased region" description="Basic and acidic residues" evidence="1">
    <location>
        <begin position="87"/>
        <end position="96"/>
    </location>
</feature>
<dbReference type="EMBL" id="SKBQ01000002">
    <property type="protein sequence ID" value="TPX14076.1"/>
    <property type="molecule type" value="Genomic_DNA"/>
</dbReference>
<evidence type="ECO:0000256" key="1">
    <source>
        <dbReference type="SAM" id="MobiDB-lite"/>
    </source>
</evidence>
<dbReference type="AlphaFoldDB" id="A0A507B4R2"/>
<dbReference type="InParanoid" id="A0A507B4R2"/>
<keyword evidence="3" id="KW-1185">Reference proteome</keyword>
<dbReference type="Proteomes" id="UP000319257">
    <property type="component" value="Unassembled WGS sequence"/>
</dbReference>
<name>A0A507B4R2_9PEZI</name>
<feature type="region of interest" description="Disordered" evidence="1">
    <location>
        <begin position="48"/>
        <end position="133"/>
    </location>
</feature>
<comment type="caution">
    <text evidence="2">The sequence shown here is derived from an EMBL/GenBank/DDBJ whole genome shotgun (WGS) entry which is preliminary data.</text>
</comment>
<feature type="region of interest" description="Disordered" evidence="1">
    <location>
        <begin position="250"/>
        <end position="278"/>
    </location>
</feature>
<sequence length="313" mass="34968">MSMSMIKVEKILVVVHGLLQPITQQALLLLFPLLDPLLPLQPILQPVPNNAAQQRNQTRHTGAPRKRHQAASQPHLHPRRHPLGTQQRHEPRARDRQPRRRKAQEPRGPDRGRPPAGRHDRRAQQEHRRGVVAVQDPGRLERHAPRRQRVRQGLQEGVEAPVLRVADARPGLRVEAQAARGGDERVRQRELAAREEAVDVVDVAQAAPVVLRRGILEAQGVEEPEELHAARPEEAAYLVVVVAVDHERARHADEEGRDEGQGAEGEAQEAQGDHGTPLCLRFADGHNLYRYSQDRDGQVLRCSSSGEDSLVAT</sequence>
<proteinExistence type="predicted"/>
<feature type="compositionally biased region" description="Basic and acidic residues" evidence="1">
    <location>
        <begin position="250"/>
        <end position="260"/>
    </location>
</feature>
<gene>
    <name evidence="2" type="ORF">E0L32_000470</name>
</gene>
<feature type="compositionally biased region" description="Polar residues" evidence="1">
    <location>
        <begin position="50"/>
        <end position="60"/>
    </location>
</feature>
<organism evidence="2 3">
    <name type="scientific">Thyridium curvatum</name>
    <dbReference type="NCBI Taxonomy" id="1093900"/>
    <lineage>
        <taxon>Eukaryota</taxon>
        <taxon>Fungi</taxon>
        <taxon>Dikarya</taxon>
        <taxon>Ascomycota</taxon>
        <taxon>Pezizomycotina</taxon>
        <taxon>Sordariomycetes</taxon>
        <taxon>Sordariomycetidae</taxon>
        <taxon>Thyridiales</taxon>
        <taxon>Thyridiaceae</taxon>
        <taxon>Thyridium</taxon>
    </lineage>
</organism>
<feature type="compositionally biased region" description="Low complexity" evidence="1">
    <location>
        <begin position="264"/>
        <end position="275"/>
    </location>
</feature>
<protein>
    <submittedName>
        <fullName evidence="2">Uncharacterized protein</fullName>
    </submittedName>
</protein>